<gene>
    <name evidence="1" type="ORF">RRG08_031708</name>
</gene>
<dbReference type="EMBL" id="JAWDGP010004065">
    <property type="protein sequence ID" value="KAK3768169.1"/>
    <property type="molecule type" value="Genomic_DNA"/>
</dbReference>
<protein>
    <submittedName>
        <fullName evidence="1">Uncharacterized protein</fullName>
    </submittedName>
</protein>
<evidence type="ECO:0000313" key="2">
    <source>
        <dbReference type="Proteomes" id="UP001283361"/>
    </source>
</evidence>
<sequence length="91" mass="10141">MVGGTGDRINHYPSSNYPLRTTALPFKEEIFSQPRPTEAYLPSACEQDCTSGVRLLRHAKEKSKTSVGLGYPLYHGIVPVSLCDYERDPRA</sequence>
<evidence type="ECO:0000313" key="1">
    <source>
        <dbReference type="EMBL" id="KAK3768169.1"/>
    </source>
</evidence>
<proteinExistence type="predicted"/>
<accession>A0AAE0ZEZ7</accession>
<dbReference type="Proteomes" id="UP001283361">
    <property type="component" value="Unassembled WGS sequence"/>
</dbReference>
<organism evidence="1 2">
    <name type="scientific">Elysia crispata</name>
    <name type="common">lettuce slug</name>
    <dbReference type="NCBI Taxonomy" id="231223"/>
    <lineage>
        <taxon>Eukaryota</taxon>
        <taxon>Metazoa</taxon>
        <taxon>Spiralia</taxon>
        <taxon>Lophotrochozoa</taxon>
        <taxon>Mollusca</taxon>
        <taxon>Gastropoda</taxon>
        <taxon>Heterobranchia</taxon>
        <taxon>Euthyneura</taxon>
        <taxon>Panpulmonata</taxon>
        <taxon>Sacoglossa</taxon>
        <taxon>Placobranchoidea</taxon>
        <taxon>Plakobranchidae</taxon>
        <taxon>Elysia</taxon>
    </lineage>
</organism>
<keyword evidence="2" id="KW-1185">Reference proteome</keyword>
<comment type="caution">
    <text evidence="1">The sequence shown here is derived from an EMBL/GenBank/DDBJ whole genome shotgun (WGS) entry which is preliminary data.</text>
</comment>
<name>A0AAE0ZEZ7_9GAST</name>
<reference evidence="1" key="1">
    <citation type="journal article" date="2023" name="G3 (Bethesda)">
        <title>A reference genome for the long-term kleptoplast-retaining sea slug Elysia crispata morphotype clarki.</title>
        <authorList>
            <person name="Eastman K.E."/>
            <person name="Pendleton A.L."/>
            <person name="Shaikh M.A."/>
            <person name="Suttiyut T."/>
            <person name="Ogas R."/>
            <person name="Tomko P."/>
            <person name="Gavelis G."/>
            <person name="Widhalm J.R."/>
            <person name="Wisecaver J.H."/>
        </authorList>
    </citation>
    <scope>NUCLEOTIDE SEQUENCE</scope>
    <source>
        <strain evidence="1">ECLA1</strain>
    </source>
</reference>
<dbReference type="AlphaFoldDB" id="A0AAE0ZEZ7"/>